<dbReference type="InterPro" id="IPR009072">
    <property type="entry name" value="Histone-fold"/>
</dbReference>
<feature type="compositionally biased region" description="Low complexity" evidence="13">
    <location>
        <begin position="326"/>
        <end position="336"/>
    </location>
</feature>
<organism evidence="15 16">
    <name type="scientific">Conger conger</name>
    <name type="common">Conger eel</name>
    <name type="synonym">Muraena conger</name>
    <dbReference type="NCBI Taxonomy" id="82655"/>
    <lineage>
        <taxon>Eukaryota</taxon>
        <taxon>Metazoa</taxon>
        <taxon>Chordata</taxon>
        <taxon>Craniata</taxon>
        <taxon>Vertebrata</taxon>
        <taxon>Euteleostomi</taxon>
        <taxon>Actinopterygii</taxon>
        <taxon>Neopterygii</taxon>
        <taxon>Teleostei</taxon>
        <taxon>Anguilliformes</taxon>
        <taxon>Congridae</taxon>
        <taxon>Conger</taxon>
    </lineage>
</organism>
<comment type="similarity">
    <text evidence="9">Belongs to the TAF3 family.</text>
</comment>
<dbReference type="PANTHER" id="PTHR46452:SF1">
    <property type="entry name" value="TRANSCRIPTION INITIATION FACTOR TFIID SUBUNIT 3"/>
    <property type="match status" value="1"/>
</dbReference>
<feature type="compositionally biased region" description="Low complexity" evidence="13">
    <location>
        <begin position="804"/>
        <end position="838"/>
    </location>
</feature>
<evidence type="ECO:0000256" key="5">
    <source>
        <dbReference type="ARBA" id="ARBA00023015"/>
    </source>
</evidence>
<dbReference type="InterPro" id="IPR019787">
    <property type="entry name" value="Znf_PHD-finger"/>
</dbReference>
<name>A0A9Q1DG95_CONCO</name>
<dbReference type="CDD" id="cd22916">
    <property type="entry name" value="HFD_TAF3"/>
    <property type="match status" value="1"/>
</dbReference>
<feature type="compositionally biased region" description="Basic and acidic residues" evidence="13">
    <location>
        <begin position="722"/>
        <end position="772"/>
    </location>
</feature>
<feature type="compositionally biased region" description="Polar residues" evidence="13">
    <location>
        <begin position="447"/>
        <end position="460"/>
    </location>
</feature>
<evidence type="ECO:0000256" key="11">
    <source>
        <dbReference type="ARBA" id="ARBA00076309"/>
    </source>
</evidence>
<dbReference type="EMBL" id="JAFJMO010000008">
    <property type="protein sequence ID" value="KAJ8269204.1"/>
    <property type="molecule type" value="Genomic_DNA"/>
</dbReference>
<dbReference type="FunFam" id="1.10.20.10:FF:000056">
    <property type="entry name" value="Transcription initiation factor TFIID subunit 3"/>
    <property type="match status" value="1"/>
</dbReference>
<keyword evidence="16" id="KW-1185">Reference proteome</keyword>
<dbReference type="PANTHER" id="PTHR46452">
    <property type="entry name" value="TRANSCRIPTION INITIATION FACTOR TFIID SUBUNIT 3"/>
    <property type="match status" value="1"/>
</dbReference>
<dbReference type="Gene3D" id="3.30.40.10">
    <property type="entry name" value="Zinc/RING finger domain, C3HC4 (zinc finger)"/>
    <property type="match status" value="1"/>
</dbReference>
<dbReference type="GO" id="GO:1901797">
    <property type="term" value="P:negative regulation of signal transduction by p53 class mediator"/>
    <property type="evidence" value="ECO:0007669"/>
    <property type="project" value="UniProtKB-ARBA"/>
</dbReference>
<evidence type="ECO:0000256" key="9">
    <source>
        <dbReference type="ARBA" id="ARBA00060873"/>
    </source>
</evidence>
<keyword evidence="2" id="KW-0479">Metal-binding</keyword>
<dbReference type="CDD" id="cd15522">
    <property type="entry name" value="PHD_TAF3"/>
    <property type="match status" value="1"/>
</dbReference>
<dbReference type="FunFam" id="3.30.40.10:FF:000317">
    <property type="entry name" value="transcription initiation factor TFIID subunit 3"/>
    <property type="match status" value="1"/>
</dbReference>
<accession>A0A9Q1DG95</accession>
<protein>
    <recommendedName>
        <fullName evidence="10">Transcription initiation factor TFIID subunit 3</fullName>
    </recommendedName>
    <alternativeName>
        <fullName evidence="11">TBP-associated factor 3</fullName>
    </alternativeName>
</protein>
<feature type="compositionally biased region" description="Basic and acidic residues" evidence="13">
    <location>
        <begin position="614"/>
        <end position="625"/>
    </location>
</feature>
<evidence type="ECO:0000256" key="10">
    <source>
        <dbReference type="ARBA" id="ARBA00068909"/>
    </source>
</evidence>
<evidence type="ECO:0000256" key="4">
    <source>
        <dbReference type="ARBA" id="ARBA00022833"/>
    </source>
</evidence>
<feature type="compositionally biased region" description="Low complexity" evidence="13">
    <location>
        <begin position="661"/>
        <end position="684"/>
    </location>
</feature>
<keyword evidence="5" id="KW-0805">Transcription regulation</keyword>
<dbReference type="InterPro" id="IPR011011">
    <property type="entry name" value="Znf_FYVE_PHD"/>
</dbReference>
<comment type="function">
    <text evidence="8">The TFIID basal transcription factor complex plays a major role in the initiation of RNA polymerase II (Pol II)-dependent transcription. TFIID recognizes and binds promoters with or without a TATA box via its subunit TBP, a TATA-box-binding protein, and promotes assembly of the pre-initiation complex (PIC). The TFIID complex consists of TBP and TBP-associated factors (TAFs), including TAF1, TAF2, TAF3, TAF4, TAF5, TAF6, TAF7, TAF8, TAF9, TAF10, TAF11, TAF12 and TAF13. The TFIID complex structure can be divided into 3 modules TFIID-A, TFIID-B, and TFIID-C. TAF3 forms the TFIID-A module together with TAF5 and TBP. Required in complex with TBPL2 for the differentiation of myoblasts into myocytes. The TAF3-TBPL2 complex replaces TFIID at specific promoters at an early stage in the differentiation process.</text>
</comment>
<comment type="subcellular location">
    <subcellularLocation>
        <location evidence="1">Nucleus</location>
    </subcellularLocation>
</comment>
<dbReference type="Pfam" id="PF07524">
    <property type="entry name" value="Bromo_TP"/>
    <property type="match status" value="1"/>
</dbReference>
<feature type="compositionally biased region" description="Acidic residues" evidence="13">
    <location>
        <begin position="159"/>
        <end position="172"/>
    </location>
</feature>
<dbReference type="Pfam" id="PF00628">
    <property type="entry name" value="PHD"/>
    <property type="match status" value="1"/>
</dbReference>
<dbReference type="GO" id="GO:0140416">
    <property type="term" value="F:transcription regulator inhibitor activity"/>
    <property type="evidence" value="ECO:0007669"/>
    <property type="project" value="UniProtKB-ARBA"/>
</dbReference>
<feature type="compositionally biased region" description="Low complexity" evidence="13">
    <location>
        <begin position="418"/>
        <end position="431"/>
    </location>
</feature>
<keyword evidence="4" id="KW-0862">Zinc</keyword>
<feature type="domain" description="PHD-type" evidence="14">
    <location>
        <begin position="857"/>
        <end position="907"/>
    </location>
</feature>
<dbReference type="Proteomes" id="UP001152803">
    <property type="component" value="Unassembled WGS sequence"/>
</dbReference>
<dbReference type="SMART" id="SM00576">
    <property type="entry name" value="BTP"/>
    <property type="match status" value="1"/>
</dbReference>
<sequence length="960" mass="107025">MCESYSRSLLRISVAQICQALGWDAIQLTACDLLSDVLHRYIQQLARGCHRYSELYGRTDPILDDVGQAFRLLGVNLNELEDYIHNLEPVAFAHQTPLFPVSKNNVLQFPQPGCRDAEERKEHIPEYLPPLVSLQEEEEEEQVLPDMGTSAEAMQVPLDEEEEEMEEDEAVNDENYLGKRHLDSPDSMDMMPVMKRPRLPGFKSSDSPEWGVEPREPLSSLNPQRAPAMLTSLHSHDSSGSLTLSPEPPGHTPSARATPPAVPRSTDSKPIPTPSRKAKISPPGRPRTKSPKRANAGTASGSPIRSPKAAQKERKKSPGRTRSPKSPKSPKLGPGKAAHPPGKAEAPPKVTLVALSEKMGKENLHARQSPAVVAEAKKQQLAEEQLRKLDLPDNTIDDSIDAVIAQACAEREPDPFAFSSGSESESDVFSSPRRLTISEPTTPKLLISTNSFGKDTSTPLPLNAAGALGPSNSWTMDDSINEVLRKVNQGGPSGTPPNMNYLSSPSASPPTPEPLLKVYEEKNKLAASVDVKKKLKKELKTKMKKREKEKQKEKEKERDKGKSKEKNRDKSRDKEREFLKEAKLPWKDFSAKDDDQRELFKTRDADEPVAPKVKSRDGGGGSRKEKDKHKDKKKDKEKSKKDRDKRDKGKDKGKEERQKASLSLSLKEPPLPLFSPAACLRIPSMLPPLPPILPDKLFQDKDKTKEKDKKKDKKEKKRKKDKEKEREKEREKEKAKEKEREKEEKKKEKEKEKREKEKEKEREKHKLEKVKVEPPVVLPSPVIPRLTLRVGAGQDKIVISKVVPTAEPKTPSTPKTPAAKSGPAGRARSPPSSPSSPRVVTETVSTYVIRDEWGNQIWICPGCNKPDDGSPMIGCDDCDDWYHWPCVGLLDAPPEDVQWFCIKCADATALCLPRDQPSVVPTVTSPSRAPSRRSRRLSAGRWERDTHATCDVIGGSPGHH</sequence>
<evidence type="ECO:0000256" key="1">
    <source>
        <dbReference type="ARBA" id="ARBA00004123"/>
    </source>
</evidence>
<feature type="region of interest" description="Disordered" evidence="13">
    <location>
        <begin position="802"/>
        <end position="841"/>
    </location>
</feature>
<keyword evidence="3 12" id="KW-0863">Zinc-finger</keyword>
<keyword evidence="6" id="KW-0804">Transcription</keyword>
<dbReference type="GO" id="GO:0046982">
    <property type="term" value="F:protein heterodimerization activity"/>
    <property type="evidence" value="ECO:0007669"/>
    <property type="project" value="InterPro"/>
</dbReference>
<proteinExistence type="inferred from homology"/>
<dbReference type="OrthoDB" id="436852at2759"/>
<evidence type="ECO:0000256" key="2">
    <source>
        <dbReference type="ARBA" id="ARBA00022723"/>
    </source>
</evidence>
<feature type="region of interest" description="Disordered" evidence="13">
    <location>
        <begin position="534"/>
        <end position="773"/>
    </location>
</feature>
<dbReference type="InterPro" id="IPR001965">
    <property type="entry name" value="Znf_PHD"/>
</dbReference>
<evidence type="ECO:0000256" key="12">
    <source>
        <dbReference type="PROSITE-ProRule" id="PRU00146"/>
    </source>
</evidence>
<dbReference type="AlphaFoldDB" id="A0A9Q1DG95"/>
<dbReference type="GO" id="GO:0045944">
    <property type="term" value="P:positive regulation of transcription by RNA polymerase II"/>
    <property type="evidence" value="ECO:0007669"/>
    <property type="project" value="TreeGrafter"/>
</dbReference>
<dbReference type="Gene3D" id="1.10.20.10">
    <property type="entry name" value="Histone, subunit A"/>
    <property type="match status" value="1"/>
</dbReference>
<comment type="caution">
    <text evidence="15">The sequence shown here is derived from an EMBL/GenBank/DDBJ whole genome shotgun (WGS) entry which is preliminary data.</text>
</comment>
<keyword evidence="7" id="KW-0539">Nucleus</keyword>
<dbReference type="GO" id="GO:0002039">
    <property type="term" value="F:p53 binding"/>
    <property type="evidence" value="ECO:0007669"/>
    <property type="project" value="TreeGrafter"/>
</dbReference>
<dbReference type="GO" id="GO:0006366">
    <property type="term" value="P:transcription by RNA polymerase II"/>
    <property type="evidence" value="ECO:0007669"/>
    <property type="project" value="UniProtKB-ARBA"/>
</dbReference>
<dbReference type="InterPro" id="IPR006565">
    <property type="entry name" value="BTP"/>
</dbReference>
<evidence type="ECO:0000313" key="16">
    <source>
        <dbReference type="Proteomes" id="UP001152803"/>
    </source>
</evidence>
<dbReference type="GO" id="GO:0005669">
    <property type="term" value="C:transcription factor TFIID complex"/>
    <property type="evidence" value="ECO:0007669"/>
    <property type="project" value="TreeGrafter"/>
</dbReference>
<dbReference type="PROSITE" id="PS50016">
    <property type="entry name" value="ZF_PHD_2"/>
    <property type="match status" value="1"/>
</dbReference>
<evidence type="ECO:0000256" key="7">
    <source>
        <dbReference type="ARBA" id="ARBA00023242"/>
    </source>
</evidence>
<evidence type="ECO:0000313" key="15">
    <source>
        <dbReference type="EMBL" id="KAJ8269204.1"/>
    </source>
</evidence>
<feature type="compositionally biased region" description="Basic and acidic residues" evidence="13">
    <location>
        <begin position="634"/>
        <end position="659"/>
    </location>
</feature>
<dbReference type="InterPro" id="IPR019786">
    <property type="entry name" value="Zinc_finger_PHD-type_CS"/>
</dbReference>
<feature type="region of interest" description="Disordered" evidence="13">
    <location>
        <begin position="414"/>
        <end position="517"/>
    </location>
</feature>
<evidence type="ECO:0000256" key="8">
    <source>
        <dbReference type="ARBA" id="ARBA00057922"/>
    </source>
</evidence>
<evidence type="ECO:0000259" key="14">
    <source>
        <dbReference type="PROSITE" id="PS50016"/>
    </source>
</evidence>
<reference evidence="15" key="1">
    <citation type="journal article" date="2023" name="Science">
        <title>Genome structures resolve the early diversification of teleost fishes.</title>
        <authorList>
            <person name="Parey E."/>
            <person name="Louis A."/>
            <person name="Montfort J."/>
            <person name="Bouchez O."/>
            <person name="Roques C."/>
            <person name="Iampietro C."/>
            <person name="Lluch J."/>
            <person name="Castinel A."/>
            <person name="Donnadieu C."/>
            <person name="Desvignes T."/>
            <person name="Floi Bucao C."/>
            <person name="Jouanno E."/>
            <person name="Wen M."/>
            <person name="Mejri S."/>
            <person name="Dirks R."/>
            <person name="Jansen H."/>
            <person name="Henkel C."/>
            <person name="Chen W.J."/>
            <person name="Zahm M."/>
            <person name="Cabau C."/>
            <person name="Klopp C."/>
            <person name="Thompson A.W."/>
            <person name="Robinson-Rechavi M."/>
            <person name="Braasch I."/>
            <person name="Lecointre G."/>
            <person name="Bobe J."/>
            <person name="Postlethwait J.H."/>
            <person name="Berthelot C."/>
            <person name="Roest Crollius H."/>
            <person name="Guiguen Y."/>
        </authorList>
    </citation>
    <scope>NUCLEOTIDE SEQUENCE</scope>
    <source>
        <strain evidence="15">Concon-B</strain>
    </source>
</reference>
<dbReference type="SMART" id="SM00249">
    <property type="entry name" value="PHD"/>
    <property type="match status" value="1"/>
</dbReference>
<dbReference type="SUPFAM" id="SSF57903">
    <property type="entry name" value="FYVE/PHD zinc finger"/>
    <property type="match status" value="1"/>
</dbReference>
<evidence type="ECO:0000256" key="13">
    <source>
        <dbReference type="SAM" id="MobiDB-lite"/>
    </source>
</evidence>
<gene>
    <name evidence="15" type="ORF">COCON_G00118110</name>
</gene>
<feature type="compositionally biased region" description="Basic and acidic residues" evidence="13">
    <location>
        <begin position="697"/>
        <end position="709"/>
    </location>
</feature>
<evidence type="ECO:0000256" key="6">
    <source>
        <dbReference type="ARBA" id="ARBA00023163"/>
    </source>
</evidence>
<evidence type="ECO:0000256" key="3">
    <source>
        <dbReference type="ARBA" id="ARBA00022771"/>
    </source>
</evidence>
<feature type="compositionally biased region" description="Basic residues" evidence="13">
    <location>
        <begin position="710"/>
        <end position="721"/>
    </location>
</feature>
<feature type="region of interest" description="Disordered" evidence="13">
    <location>
        <begin position="159"/>
        <end position="350"/>
    </location>
</feature>
<feature type="compositionally biased region" description="Basic residues" evidence="13">
    <location>
        <begin position="313"/>
        <end position="325"/>
    </location>
</feature>
<dbReference type="GO" id="GO:0000122">
    <property type="term" value="P:negative regulation of transcription by RNA polymerase II"/>
    <property type="evidence" value="ECO:0007669"/>
    <property type="project" value="UniProtKB-ARBA"/>
</dbReference>
<feature type="compositionally biased region" description="Basic and acidic residues" evidence="13">
    <location>
        <begin position="538"/>
        <end position="606"/>
    </location>
</feature>
<dbReference type="PROSITE" id="PS01359">
    <property type="entry name" value="ZF_PHD_1"/>
    <property type="match status" value="1"/>
</dbReference>
<dbReference type="GO" id="GO:0008270">
    <property type="term" value="F:zinc ion binding"/>
    <property type="evidence" value="ECO:0007669"/>
    <property type="project" value="UniProtKB-KW"/>
</dbReference>
<dbReference type="InterPro" id="IPR013083">
    <property type="entry name" value="Znf_RING/FYVE/PHD"/>
</dbReference>